<comment type="caution">
    <text evidence="2">The sequence shown here is derived from an EMBL/GenBank/DDBJ whole genome shotgun (WGS) entry which is preliminary data.</text>
</comment>
<evidence type="ECO:0000256" key="1">
    <source>
        <dbReference type="SAM" id="MobiDB-lite"/>
    </source>
</evidence>
<feature type="region of interest" description="Disordered" evidence="1">
    <location>
        <begin position="51"/>
        <end position="94"/>
    </location>
</feature>
<evidence type="ECO:0000313" key="2">
    <source>
        <dbReference type="EMBL" id="KAJ1092345.1"/>
    </source>
</evidence>
<dbReference type="Proteomes" id="UP001066276">
    <property type="component" value="Chromosome 11"/>
</dbReference>
<dbReference type="EMBL" id="JANPWB010000015">
    <property type="protein sequence ID" value="KAJ1092345.1"/>
    <property type="molecule type" value="Genomic_DNA"/>
</dbReference>
<protein>
    <submittedName>
        <fullName evidence="2">Uncharacterized protein</fullName>
    </submittedName>
</protein>
<organism evidence="2 3">
    <name type="scientific">Pleurodeles waltl</name>
    <name type="common">Iberian ribbed newt</name>
    <dbReference type="NCBI Taxonomy" id="8319"/>
    <lineage>
        <taxon>Eukaryota</taxon>
        <taxon>Metazoa</taxon>
        <taxon>Chordata</taxon>
        <taxon>Craniata</taxon>
        <taxon>Vertebrata</taxon>
        <taxon>Euteleostomi</taxon>
        <taxon>Amphibia</taxon>
        <taxon>Batrachia</taxon>
        <taxon>Caudata</taxon>
        <taxon>Salamandroidea</taxon>
        <taxon>Salamandridae</taxon>
        <taxon>Pleurodelinae</taxon>
        <taxon>Pleurodeles</taxon>
    </lineage>
</organism>
<gene>
    <name evidence="2" type="ORF">NDU88_005456</name>
</gene>
<reference evidence="2" key="1">
    <citation type="journal article" date="2022" name="bioRxiv">
        <title>Sequencing and chromosome-scale assembly of the giantPleurodeles waltlgenome.</title>
        <authorList>
            <person name="Brown T."/>
            <person name="Elewa A."/>
            <person name="Iarovenko S."/>
            <person name="Subramanian E."/>
            <person name="Araus A.J."/>
            <person name="Petzold A."/>
            <person name="Susuki M."/>
            <person name="Suzuki K.-i.T."/>
            <person name="Hayashi T."/>
            <person name="Toyoda A."/>
            <person name="Oliveira C."/>
            <person name="Osipova E."/>
            <person name="Leigh N.D."/>
            <person name="Simon A."/>
            <person name="Yun M.H."/>
        </authorList>
    </citation>
    <scope>NUCLEOTIDE SEQUENCE</scope>
    <source>
        <strain evidence="2">20211129_DDA</strain>
        <tissue evidence="2">Liver</tissue>
    </source>
</reference>
<name>A0AAV7LXD1_PLEWA</name>
<accession>A0AAV7LXD1</accession>
<proteinExistence type="predicted"/>
<keyword evidence="3" id="KW-1185">Reference proteome</keyword>
<evidence type="ECO:0000313" key="3">
    <source>
        <dbReference type="Proteomes" id="UP001066276"/>
    </source>
</evidence>
<sequence>MLWAEPLAGAVAAGVSVEADRGTQAEVARLESRKAVGREAEAWLTGELRETVLGGGSGGGLHFKEEGRHPPWSRPRAQRPGPPSHPFAGWCARI</sequence>
<dbReference type="AlphaFoldDB" id="A0AAV7LXD1"/>